<dbReference type="GO" id="GO:0003676">
    <property type="term" value="F:nucleic acid binding"/>
    <property type="evidence" value="ECO:0007669"/>
    <property type="project" value="InterPro"/>
</dbReference>
<evidence type="ECO:0000313" key="3">
    <source>
        <dbReference type="EMBL" id="KAG8589954.1"/>
    </source>
</evidence>
<name>A0AAV7CXS6_ENGPU</name>
<evidence type="ECO:0000313" key="2">
    <source>
        <dbReference type="EMBL" id="KAG8558568.1"/>
    </source>
</evidence>
<dbReference type="EMBL" id="WNYA01000002">
    <property type="protein sequence ID" value="KAG8589954.1"/>
    <property type="molecule type" value="Genomic_DNA"/>
</dbReference>
<dbReference type="AlphaFoldDB" id="A0AAV7CXS6"/>
<organism evidence="3 4">
    <name type="scientific">Engystomops pustulosus</name>
    <name type="common">Tungara frog</name>
    <name type="synonym">Physalaemus pustulosus</name>
    <dbReference type="NCBI Taxonomy" id="76066"/>
    <lineage>
        <taxon>Eukaryota</taxon>
        <taxon>Metazoa</taxon>
        <taxon>Chordata</taxon>
        <taxon>Craniata</taxon>
        <taxon>Vertebrata</taxon>
        <taxon>Euteleostomi</taxon>
        <taxon>Amphibia</taxon>
        <taxon>Batrachia</taxon>
        <taxon>Anura</taxon>
        <taxon>Neobatrachia</taxon>
        <taxon>Hyloidea</taxon>
        <taxon>Leptodactylidae</taxon>
        <taxon>Leiuperinae</taxon>
        <taxon>Engystomops</taxon>
    </lineage>
</organism>
<dbReference type="InterPro" id="IPR002156">
    <property type="entry name" value="RNaseH_domain"/>
</dbReference>
<dbReference type="SUPFAM" id="SSF53098">
    <property type="entry name" value="Ribonuclease H-like"/>
    <property type="match status" value="1"/>
</dbReference>
<dbReference type="EMBL" id="WNYA01000008">
    <property type="protein sequence ID" value="KAG8558568.1"/>
    <property type="molecule type" value="Genomic_DNA"/>
</dbReference>
<dbReference type="PROSITE" id="PS50879">
    <property type="entry name" value="RNASE_H_1"/>
    <property type="match status" value="1"/>
</dbReference>
<feature type="domain" description="RNase H type-1" evidence="1">
    <location>
        <begin position="1"/>
        <end position="109"/>
    </location>
</feature>
<gene>
    <name evidence="3" type="ORF">GDO81_006580</name>
    <name evidence="2" type="ORF">GDO81_017049</name>
</gene>
<proteinExistence type="predicted"/>
<dbReference type="Proteomes" id="UP000824782">
    <property type="component" value="Unassembled WGS sequence"/>
</dbReference>
<reference evidence="3" key="1">
    <citation type="thesis" date="2020" institute="ProQuest LLC" country="789 East Eisenhower Parkway, Ann Arbor, MI, USA">
        <title>Comparative Genomics and Chromosome Evolution.</title>
        <authorList>
            <person name="Mudd A.B."/>
        </authorList>
    </citation>
    <scope>NUCLEOTIDE SEQUENCE</scope>
    <source>
        <strain evidence="3">237g6f4</strain>
        <tissue evidence="3">Blood</tissue>
    </source>
</reference>
<sequence length="151" mass="16927">MEGDGKSSQYAELYAVFLALAFEKGGMCHLYTDSWSVANGLATWMMGWKKYNWLIHGKEVWGKEVWEQIEEIVQQTVTTVFHVDAHVPTDSLERLFNSEADKAAAIRTAEPASGNHASTGEIQAWLQGTAVWAHNKSGHLGEKATYRFYVC</sequence>
<dbReference type="GO" id="GO:0004523">
    <property type="term" value="F:RNA-DNA hybrid ribonuclease activity"/>
    <property type="evidence" value="ECO:0007669"/>
    <property type="project" value="InterPro"/>
</dbReference>
<dbReference type="Gene3D" id="3.30.420.10">
    <property type="entry name" value="Ribonuclease H-like superfamily/Ribonuclease H"/>
    <property type="match status" value="1"/>
</dbReference>
<protein>
    <recommendedName>
        <fullName evidence="1">RNase H type-1 domain-containing protein</fullName>
    </recommendedName>
</protein>
<comment type="caution">
    <text evidence="3">The sequence shown here is derived from an EMBL/GenBank/DDBJ whole genome shotgun (WGS) entry which is preliminary data.</text>
</comment>
<dbReference type="InterPro" id="IPR012337">
    <property type="entry name" value="RNaseH-like_sf"/>
</dbReference>
<keyword evidence="4" id="KW-1185">Reference proteome</keyword>
<accession>A0AAV7CXS6</accession>
<evidence type="ECO:0000259" key="1">
    <source>
        <dbReference type="PROSITE" id="PS50879"/>
    </source>
</evidence>
<dbReference type="Pfam" id="PF00075">
    <property type="entry name" value="RNase_H"/>
    <property type="match status" value="1"/>
</dbReference>
<dbReference type="InterPro" id="IPR036397">
    <property type="entry name" value="RNaseH_sf"/>
</dbReference>
<evidence type="ECO:0000313" key="4">
    <source>
        <dbReference type="Proteomes" id="UP000824782"/>
    </source>
</evidence>